<protein>
    <submittedName>
        <fullName evidence="2">Uncharacterized protein</fullName>
    </submittedName>
</protein>
<organism evidence="2 3">
    <name type="scientific">Thalassiosira oceanica</name>
    <name type="common">Marine diatom</name>
    <dbReference type="NCBI Taxonomy" id="159749"/>
    <lineage>
        <taxon>Eukaryota</taxon>
        <taxon>Sar</taxon>
        <taxon>Stramenopiles</taxon>
        <taxon>Ochrophyta</taxon>
        <taxon>Bacillariophyta</taxon>
        <taxon>Coscinodiscophyceae</taxon>
        <taxon>Thalassiosirophycidae</taxon>
        <taxon>Thalassiosirales</taxon>
        <taxon>Thalassiosiraceae</taxon>
        <taxon>Thalassiosira</taxon>
    </lineage>
</organism>
<proteinExistence type="predicted"/>
<dbReference type="AlphaFoldDB" id="K0SH08"/>
<evidence type="ECO:0000256" key="1">
    <source>
        <dbReference type="SAM" id="MobiDB-lite"/>
    </source>
</evidence>
<dbReference type="OrthoDB" id="496981at2759"/>
<dbReference type="Proteomes" id="UP000266841">
    <property type="component" value="Unassembled WGS sequence"/>
</dbReference>
<sequence>MRSTGVSPHDLEAREYMFRKAFDAKDGRIEPYCEWGEGINEKLPLKGSEIYNLADEIATFVGVGWKGEMATNFLGMKKSSSSGGLHAMEGDGFEYSLGPPESGFSMFLADRTKKVHFIRHAEGYHNVATKETGSNECLVPQAGREGGRPRSLRRPSHGKGIAQAEALRAHLATRPSGSRSFTRRPSRR</sequence>
<feature type="non-terminal residue" evidence="2">
    <location>
        <position position="188"/>
    </location>
</feature>
<name>K0SH08_THAOC</name>
<dbReference type="EMBL" id="AGNL01017483">
    <property type="protein sequence ID" value="EJK64249.1"/>
    <property type="molecule type" value="Genomic_DNA"/>
</dbReference>
<comment type="caution">
    <text evidence="2">The sequence shown here is derived from an EMBL/GenBank/DDBJ whole genome shotgun (WGS) entry which is preliminary data.</text>
</comment>
<accession>K0SH08</accession>
<evidence type="ECO:0000313" key="2">
    <source>
        <dbReference type="EMBL" id="EJK64249.1"/>
    </source>
</evidence>
<feature type="region of interest" description="Disordered" evidence="1">
    <location>
        <begin position="135"/>
        <end position="188"/>
    </location>
</feature>
<keyword evidence="3" id="KW-1185">Reference proteome</keyword>
<gene>
    <name evidence="2" type="ORF">THAOC_15037</name>
</gene>
<reference evidence="2 3" key="1">
    <citation type="journal article" date="2012" name="Genome Biol.">
        <title>Genome and low-iron response of an oceanic diatom adapted to chronic iron limitation.</title>
        <authorList>
            <person name="Lommer M."/>
            <person name="Specht M."/>
            <person name="Roy A.S."/>
            <person name="Kraemer L."/>
            <person name="Andreson R."/>
            <person name="Gutowska M.A."/>
            <person name="Wolf J."/>
            <person name="Bergner S.V."/>
            <person name="Schilhabel M.B."/>
            <person name="Klostermeier U.C."/>
            <person name="Beiko R.G."/>
            <person name="Rosenstiel P."/>
            <person name="Hippler M."/>
            <person name="Laroche J."/>
        </authorList>
    </citation>
    <scope>NUCLEOTIDE SEQUENCE [LARGE SCALE GENOMIC DNA]</scope>
    <source>
        <strain evidence="2 3">CCMP1005</strain>
    </source>
</reference>
<evidence type="ECO:0000313" key="3">
    <source>
        <dbReference type="Proteomes" id="UP000266841"/>
    </source>
</evidence>